<keyword evidence="6" id="KW-1185">Reference proteome</keyword>
<organism evidence="5 6">
    <name type="scientific">Thermococcus siculi</name>
    <dbReference type="NCBI Taxonomy" id="72803"/>
    <lineage>
        <taxon>Archaea</taxon>
        <taxon>Methanobacteriati</taxon>
        <taxon>Methanobacteriota</taxon>
        <taxon>Thermococci</taxon>
        <taxon>Thermococcales</taxon>
        <taxon>Thermococcaceae</taxon>
        <taxon>Thermococcus</taxon>
    </lineage>
</organism>
<evidence type="ECO:0000313" key="6">
    <source>
        <dbReference type="Proteomes" id="UP000250125"/>
    </source>
</evidence>
<dbReference type="RefSeq" id="WP_232462031.1">
    <property type="nucleotide sequence ID" value="NZ_CP015103.1"/>
</dbReference>
<dbReference type="InterPro" id="IPR029044">
    <property type="entry name" value="Nucleotide-diphossugar_trans"/>
</dbReference>
<feature type="domain" description="Glycosyltransferase 2-like" evidence="4">
    <location>
        <begin position="6"/>
        <end position="60"/>
    </location>
</feature>
<evidence type="ECO:0000259" key="4">
    <source>
        <dbReference type="Pfam" id="PF00535"/>
    </source>
</evidence>
<gene>
    <name evidence="5" type="ORF">A3L11_03655</name>
</gene>
<dbReference type="AlphaFoldDB" id="A0A2Z2ML57"/>
<evidence type="ECO:0000256" key="1">
    <source>
        <dbReference type="ARBA" id="ARBA00006739"/>
    </source>
</evidence>
<keyword evidence="2" id="KW-0328">Glycosyltransferase</keyword>
<keyword evidence="3 5" id="KW-0808">Transferase</keyword>
<dbReference type="EMBL" id="CP015103">
    <property type="protein sequence ID" value="ASJ08375.1"/>
    <property type="molecule type" value="Genomic_DNA"/>
</dbReference>
<dbReference type="PANTHER" id="PTHR43179:SF12">
    <property type="entry name" value="GALACTOFURANOSYLTRANSFERASE GLFT2"/>
    <property type="match status" value="1"/>
</dbReference>
<dbReference type="Gene3D" id="3.90.550.10">
    <property type="entry name" value="Spore Coat Polysaccharide Biosynthesis Protein SpsA, Chain A"/>
    <property type="match status" value="2"/>
</dbReference>
<protein>
    <submittedName>
        <fullName evidence="5">Glycosyl transferase family 2</fullName>
    </submittedName>
</protein>
<dbReference type="Pfam" id="PF13641">
    <property type="entry name" value="Glyco_tranf_2_3"/>
    <property type="match status" value="1"/>
</dbReference>
<comment type="similarity">
    <text evidence="1">Belongs to the glycosyltransferase 2 family.</text>
</comment>
<dbReference type="InterPro" id="IPR001173">
    <property type="entry name" value="Glyco_trans_2-like"/>
</dbReference>
<dbReference type="CDD" id="cd04186">
    <property type="entry name" value="GT_2_like_c"/>
    <property type="match status" value="1"/>
</dbReference>
<dbReference type="SUPFAM" id="SSF53448">
    <property type="entry name" value="Nucleotide-diphospho-sugar transferases"/>
    <property type="match status" value="1"/>
</dbReference>
<name>A0A2Z2ML57_9EURY</name>
<dbReference type="Pfam" id="PF00535">
    <property type="entry name" value="Glycos_transf_2"/>
    <property type="match status" value="1"/>
</dbReference>
<evidence type="ECO:0000256" key="2">
    <source>
        <dbReference type="ARBA" id="ARBA00022676"/>
    </source>
</evidence>
<proteinExistence type="inferred from homology"/>
<evidence type="ECO:0000256" key="3">
    <source>
        <dbReference type="ARBA" id="ARBA00022679"/>
    </source>
</evidence>
<reference evidence="5 6" key="1">
    <citation type="submission" date="2016-04" db="EMBL/GenBank/DDBJ databases">
        <title>Complete genome sequence of Thermococcus siculi type strain RG-20.</title>
        <authorList>
            <person name="Oger P.M."/>
        </authorList>
    </citation>
    <scope>NUCLEOTIDE SEQUENCE [LARGE SCALE GENOMIC DNA]</scope>
    <source>
        <strain evidence="5 6">RG-20</strain>
    </source>
</reference>
<evidence type="ECO:0000313" key="5">
    <source>
        <dbReference type="EMBL" id="ASJ08375.1"/>
    </source>
</evidence>
<dbReference type="GO" id="GO:0016757">
    <property type="term" value="F:glycosyltransferase activity"/>
    <property type="evidence" value="ECO:0007669"/>
    <property type="project" value="UniProtKB-KW"/>
</dbReference>
<dbReference type="Proteomes" id="UP000250125">
    <property type="component" value="Chromosome"/>
</dbReference>
<accession>A0A2Z2ML57</accession>
<dbReference type="GeneID" id="33317304"/>
<dbReference type="KEGG" id="tsl:A3L11_03655"/>
<sequence>MFPRVSIIILNWNGWRDTIECLESLYRITYPNYDVIMVDNGSKDDSIQKIKEYAEGRIRVNSKFFEYTRSNKPIKVFEISEGNAREGKFDKPLYEKYGPDRRMILIKNKDNYGFAGGNNVGIKFALSVLNPEYILLLNNDVVVDKEFLEELVKVAESDKQIGIVGPKIYYHDHVRGDNIVHSLGVKIDLWKGLAYHIRKDDGTRISNCDCVEGSCMLIKANALKEMGLFDEAYFAYWEETDLCVRFISKGYRIVVNKNAKIWHKISWKKEVKLFNLCLMLRNNITFMRKYANVIQNIFFYFYFTSRVLPFFTFRAFMKYPLETTILISNILAFMIGKQQVSCHQFLKSLKE</sequence>
<dbReference type="PANTHER" id="PTHR43179">
    <property type="entry name" value="RHAMNOSYLTRANSFERASE WBBL"/>
    <property type="match status" value="1"/>
</dbReference>